<keyword evidence="3" id="KW-0119">Carbohydrate metabolism</keyword>
<dbReference type="SUPFAM" id="SSF53067">
    <property type="entry name" value="Actin-like ATPase domain"/>
    <property type="match status" value="1"/>
</dbReference>
<dbReference type="AlphaFoldDB" id="A0A317L103"/>
<keyword evidence="5" id="KW-1185">Reference proteome</keyword>
<dbReference type="InterPro" id="IPR036388">
    <property type="entry name" value="WH-like_DNA-bd_sf"/>
</dbReference>
<dbReference type="InterPro" id="IPR043129">
    <property type="entry name" value="ATPase_NBD"/>
</dbReference>
<dbReference type="PROSITE" id="PS01125">
    <property type="entry name" value="ROK"/>
    <property type="match status" value="1"/>
</dbReference>
<proteinExistence type="inferred from homology"/>
<evidence type="ECO:0000313" key="5">
    <source>
        <dbReference type="Proteomes" id="UP000245624"/>
    </source>
</evidence>
<dbReference type="InterPro" id="IPR036390">
    <property type="entry name" value="WH_DNA-bd_sf"/>
</dbReference>
<dbReference type="SUPFAM" id="SSF46785">
    <property type="entry name" value="Winged helix' DNA-binding domain"/>
    <property type="match status" value="1"/>
</dbReference>
<dbReference type="OrthoDB" id="9796533at2"/>
<dbReference type="EMBL" id="QGTD01000005">
    <property type="protein sequence ID" value="PWU69497.1"/>
    <property type="molecule type" value="Genomic_DNA"/>
</dbReference>
<dbReference type="PANTHER" id="PTHR18964:SF149">
    <property type="entry name" value="BIFUNCTIONAL UDP-N-ACETYLGLUCOSAMINE 2-EPIMERASE_N-ACETYLMANNOSAMINE KINASE"/>
    <property type="match status" value="1"/>
</dbReference>
<comment type="function">
    <text evidence="1">Transcriptional repressor of xylose-utilizing enzymes.</text>
</comment>
<name>A0A317L103_9BACI</name>
<reference evidence="4 5" key="1">
    <citation type="submission" date="2018-05" db="EMBL/GenBank/DDBJ databases">
        <title>Genomic analysis of Gracilibacillus dipsosauri DD1 reveals novel features of a salt-tolerant amylase.</title>
        <authorList>
            <person name="Deutch C.E."/>
            <person name="Yang S."/>
        </authorList>
    </citation>
    <scope>NUCLEOTIDE SEQUENCE [LARGE SCALE GENOMIC DNA]</scope>
    <source>
        <strain evidence="4 5">DD1</strain>
    </source>
</reference>
<sequence length="396" mass="44234">MVIGDGTYIKKMNRDLILQEIFTQKKISRANLSKKTGLNKATISSQVGDLIKDHFIFETQEKHSGLGRRPILLSINEESAYFLGIDLDYENILFNVMNLKGDTVLFEKVDLFSDIYEEIVELLANKISQYKTIFADSTYGLAQVTIGIHGTVSTDETIYFIPKYQWREKDLKKDLMARGIKNVYIENNANLSAYAEKVFYYHQSNHLLNITLSTGIGAGIIINGNLQKGYNGHAGEIGHMIVYPKGRPCRCGNEGCWERYASEPALLNRAKHVLPVNISSHADLEKLVDNRDKDAIKVINDWLADVSIGLNNIINIYNPEMIVLNSPILNFYPHALEELDKHLVSSVSNYHKIAVSELGGKAGVVGACAIGIQRFMGLPQLSLLGTNNITVNEANL</sequence>
<dbReference type="Gene3D" id="1.10.10.10">
    <property type="entry name" value="Winged helix-like DNA-binding domain superfamily/Winged helix DNA-binding domain"/>
    <property type="match status" value="1"/>
</dbReference>
<gene>
    <name evidence="4" type="ORF">DLJ74_05870</name>
</gene>
<comment type="similarity">
    <text evidence="2">Belongs to the ROK (NagC/XylR) family.</text>
</comment>
<dbReference type="Gene3D" id="3.30.420.40">
    <property type="match status" value="2"/>
</dbReference>
<evidence type="ECO:0000256" key="3">
    <source>
        <dbReference type="ARBA" id="ARBA00022629"/>
    </source>
</evidence>
<keyword evidence="3" id="KW-0859">Xylose metabolism</keyword>
<evidence type="ECO:0000313" key="4">
    <source>
        <dbReference type="EMBL" id="PWU69497.1"/>
    </source>
</evidence>
<dbReference type="Pfam" id="PF00480">
    <property type="entry name" value="ROK"/>
    <property type="match status" value="1"/>
</dbReference>
<dbReference type="PANTHER" id="PTHR18964">
    <property type="entry name" value="ROK (REPRESSOR, ORF, KINASE) FAMILY"/>
    <property type="match status" value="1"/>
</dbReference>
<evidence type="ECO:0000256" key="1">
    <source>
        <dbReference type="ARBA" id="ARBA00002486"/>
    </source>
</evidence>
<comment type="caution">
    <text evidence="4">The sequence shown here is derived from an EMBL/GenBank/DDBJ whole genome shotgun (WGS) entry which is preliminary data.</text>
</comment>
<dbReference type="InterPro" id="IPR000600">
    <property type="entry name" value="ROK"/>
</dbReference>
<accession>A0A317L103</accession>
<dbReference type="InterPro" id="IPR049874">
    <property type="entry name" value="ROK_cs"/>
</dbReference>
<protein>
    <submittedName>
        <fullName evidence="4">ROK family protein</fullName>
    </submittedName>
</protein>
<dbReference type="Proteomes" id="UP000245624">
    <property type="component" value="Unassembled WGS sequence"/>
</dbReference>
<evidence type="ECO:0000256" key="2">
    <source>
        <dbReference type="ARBA" id="ARBA00006479"/>
    </source>
</evidence>
<dbReference type="GO" id="GO:0042732">
    <property type="term" value="P:D-xylose metabolic process"/>
    <property type="evidence" value="ECO:0007669"/>
    <property type="project" value="UniProtKB-KW"/>
</dbReference>
<organism evidence="4 5">
    <name type="scientific">Gracilibacillus dipsosauri</name>
    <dbReference type="NCBI Taxonomy" id="178340"/>
    <lineage>
        <taxon>Bacteria</taxon>
        <taxon>Bacillati</taxon>
        <taxon>Bacillota</taxon>
        <taxon>Bacilli</taxon>
        <taxon>Bacillales</taxon>
        <taxon>Bacillaceae</taxon>
        <taxon>Gracilibacillus</taxon>
    </lineage>
</organism>